<dbReference type="AlphaFoldDB" id="A0A5C6CL44"/>
<evidence type="ECO:0000256" key="1">
    <source>
        <dbReference type="SAM" id="MobiDB-lite"/>
    </source>
</evidence>
<accession>A0A5C6CL44</accession>
<feature type="region of interest" description="Disordered" evidence="1">
    <location>
        <begin position="1"/>
        <end position="20"/>
    </location>
</feature>
<dbReference type="Proteomes" id="UP000316304">
    <property type="component" value="Unassembled WGS sequence"/>
</dbReference>
<comment type="caution">
    <text evidence="2">The sequence shown here is derived from an EMBL/GenBank/DDBJ whole genome shotgun (WGS) entry which is preliminary data.</text>
</comment>
<sequence length="101" mass="11157">MPDPVASELSETPLPRIPRVSAGPRRSAILCCVDGESGIACEMYEDEFSIAQAASSIHLKRQVQVQVGVLSCRRVACKVYRRFLAELLVGREPSFFPPLPR</sequence>
<name>A0A5C6CL44_9BACT</name>
<proteinExistence type="predicted"/>
<dbReference type="EMBL" id="SJPT01000003">
    <property type="protein sequence ID" value="TWU23856.1"/>
    <property type="molecule type" value="Genomic_DNA"/>
</dbReference>
<protein>
    <submittedName>
        <fullName evidence="2">Uncharacterized protein</fullName>
    </submittedName>
</protein>
<evidence type="ECO:0000313" key="3">
    <source>
        <dbReference type="Proteomes" id="UP000316304"/>
    </source>
</evidence>
<gene>
    <name evidence="2" type="ORF">Pla52o_17790</name>
</gene>
<keyword evidence="3" id="KW-1185">Reference proteome</keyword>
<evidence type="ECO:0000313" key="2">
    <source>
        <dbReference type="EMBL" id="TWU23856.1"/>
    </source>
</evidence>
<organism evidence="2 3">
    <name type="scientific">Novipirellula galeiformis</name>
    <dbReference type="NCBI Taxonomy" id="2528004"/>
    <lineage>
        <taxon>Bacteria</taxon>
        <taxon>Pseudomonadati</taxon>
        <taxon>Planctomycetota</taxon>
        <taxon>Planctomycetia</taxon>
        <taxon>Pirellulales</taxon>
        <taxon>Pirellulaceae</taxon>
        <taxon>Novipirellula</taxon>
    </lineage>
</organism>
<reference evidence="2 3" key="1">
    <citation type="submission" date="2019-02" db="EMBL/GenBank/DDBJ databases">
        <title>Deep-cultivation of Planctomycetes and their phenomic and genomic characterization uncovers novel biology.</title>
        <authorList>
            <person name="Wiegand S."/>
            <person name="Jogler M."/>
            <person name="Boedeker C."/>
            <person name="Pinto D."/>
            <person name="Vollmers J."/>
            <person name="Rivas-Marin E."/>
            <person name="Kohn T."/>
            <person name="Peeters S.H."/>
            <person name="Heuer A."/>
            <person name="Rast P."/>
            <person name="Oberbeckmann S."/>
            <person name="Bunk B."/>
            <person name="Jeske O."/>
            <person name="Meyerdierks A."/>
            <person name="Storesund J.E."/>
            <person name="Kallscheuer N."/>
            <person name="Luecker S."/>
            <person name="Lage O.M."/>
            <person name="Pohl T."/>
            <person name="Merkel B.J."/>
            <person name="Hornburger P."/>
            <person name="Mueller R.-W."/>
            <person name="Bruemmer F."/>
            <person name="Labrenz M."/>
            <person name="Spormann A.M."/>
            <person name="Op Den Camp H."/>
            <person name="Overmann J."/>
            <person name="Amann R."/>
            <person name="Jetten M.S.M."/>
            <person name="Mascher T."/>
            <person name="Medema M.H."/>
            <person name="Devos D.P."/>
            <person name="Kaster A.-K."/>
            <person name="Ovreas L."/>
            <person name="Rohde M."/>
            <person name="Galperin M.Y."/>
            <person name="Jogler C."/>
        </authorList>
    </citation>
    <scope>NUCLEOTIDE SEQUENCE [LARGE SCALE GENOMIC DNA]</scope>
    <source>
        <strain evidence="2 3">Pla52o</strain>
    </source>
</reference>